<dbReference type="Proteomes" id="UP000286680">
    <property type="component" value="Unassembled WGS sequence"/>
</dbReference>
<comment type="caution">
    <text evidence="4">The sequence shown here is derived from an EMBL/GenBank/DDBJ whole genome shotgun (WGS) entry which is preliminary data.</text>
</comment>
<sequence>MRCCRSLLTSLVLMTLPVIAADYGTQKNNVPSGCDQQGNGPVECPNGLTLQWGDTISATKATIINVTGNADLQNANISGGITINVDNGNLSTNSGFFTDGALNVSGTITFANNNTIAGNISAGTINASNGSNNNYQADVTVTNSFTGGFGTTIGGNLSGGDIITGSSTAISGSLSGDNITLAYQTTVAGDISANSLWTDSATDIGGSIQAGGITIGSASNVAGSISGSNFVQLAPSNSTFSGSVSSNGDIYIGSGNSVTGTISGNNITTDSPVIINGNISANGDFDLASGSQVNGDVNASNIVIRASNSEIDGTVVANGDIVIGSGSGIDGSASADSIEMQDSNAYITENAFADTLIDIGWGGSIGGDATAPTIINDSGDENAVAGGRYCDDSNSSVDPNDAFECQTGSGPADPGDDNGGNTDYTLSCQQLAELSQYGIVGSSRFTAGSGSVINNNDIDDEDGNTPTPQGTIDTVDLPYPPLDPSTFPTFSGGSDVTNGTNVSAGTYDVVRISGNNGQTTFAGGTYFIEELRFSTQNNSATLAPGTYYIGELNLGNNSSVNIAPEGQVKIYIRDGVNGGNDISFNNSGRTRDLIVYLYDNADFIIGNYCNSANNCPEFTFNGSIYSPYETVDIEFGQNTNYKGSALTQGTVSFGSNTEITYSEQDQRDSLEAQGCDPAILDDEPTSINHYRLSFPSSTVSCLAANVDVFACSNQPDNPVCGIVTEAETSITLNSSALGSSWGSGNSENISLVEGQASANLSWVSGGTTSISIANPSVSATNPFVCYSSGTQNSNCEIEFKTAGLIITATDGISDIAGQSAGSNFSTMLRAVETNTTTGACQAAISGQQTVKMGIEAINPTSFAGNAYTVSSSLDSQTLEPFNLGSVPANKENIVTTLQVNFDTNGEATLDNQYPDVGQLRLHAAVEVVGQSPNPSFILSGTSINNFVVKPFELRLTASNKQGQLAPGNADGFTAAAEAFEVTVQSLTESGELTDNFGNETTPYTLDFNLTSVVFPTQGVGENSLSKGAETDYGAEKTWESVSWPEVGNILLQPSLSDGNLTNDYLGAGDINNATLNRAAINVGRFYPDHFKLTSSSLSNTCTNFSYMGQSNIELNYTVAARNADNVTTKNYDNETRNYPVAEVLEGAYSMPQSGTNYTDLSSRWSSSGTVVWVDGELIYSSDNGVFERRLDDTPDGPYDELTVGLMIAADSEPHDRDFNAVDKTINGSAVPLSDTLDLRYGRTVLANLFGPANTDLSIVLTNQYYSENGRFITNTDDDCFEVSHDSSAVLTSAFDVTNDENITSGTAILEDGQLPADSFFLAAPASEGLYDLCFATEDYLTFDWGELPNSLDSGNAVCSDNDPRATANFGLYRGNDRVIYWLERW</sequence>
<organism evidence="4 5">
    <name type="scientific">Idiomarina aquatica</name>
    <dbReference type="NCBI Taxonomy" id="1327752"/>
    <lineage>
        <taxon>Bacteria</taxon>
        <taxon>Pseudomonadati</taxon>
        <taxon>Pseudomonadota</taxon>
        <taxon>Gammaproteobacteria</taxon>
        <taxon>Alteromonadales</taxon>
        <taxon>Idiomarinaceae</taxon>
        <taxon>Idiomarina</taxon>
    </lineage>
</organism>
<reference evidence="5" key="1">
    <citation type="journal article" date="2018" name="Front. Microbiol.">
        <title>Genome-Based Analysis Reveals the Taxonomy and Diversity of the Family Idiomarinaceae.</title>
        <authorList>
            <person name="Liu Y."/>
            <person name="Lai Q."/>
            <person name="Shao Z."/>
        </authorList>
    </citation>
    <scope>NUCLEOTIDE SEQUENCE [LARGE SCALE GENOMIC DNA]</scope>
    <source>
        <strain evidence="5">SN-14</strain>
    </source>
</reference>
<protein>
    <recommendedName>
        <fullName evidence="3">DUF6701 domain-containing protein</fullName>
    </recommendedName>
</protein>
<evidence type="ECO:0000313" key="5">
    <source>
        <dbReference type="Proteomes" id="UP000286680"/>
    </source>
</evidence>
<feature type="signal peptide" evidence="2">
    <location>
        <begin position="1"/>
        <end position="20"/>
    </location>
</feature>
<keyword evidence="5" id="KW-1185">Reference proteome</keyword>
<gene>
    <name evidence="4" type="ORF">CWE23_05165</name>
</gene>
<dbReference type="Pfam" id="PF20419">
    <property type="entry name" value="DUF6701"/>
    <property type="match status" value="1"/>
</dbReference>
<evidence type="ECO:0000313" key="4">
    <source>
        <dbReference type="EMBL" id="RUO45397.1"/>
    </source>
</evidence>
<dbReference type="EMBL" id="PIPS01000001">
    <property type="protein sequence ID" value="RUO45397.1"/>
    <property type="molecule type" value="Genomic_DNA"/>
</dbReference>
<dbReference type="InterPro" id="IPR046524">
    <property type="entry name" value="DUF6701"/>
</dbReference>
<evidence type="ECO:0000256" key="1">
    <source>
        <dbReference type="SAM" id="MobiDB-lite"/>
    </source>
</evidence>
<feature type="domain" description="DUF6701" evidence="3">
    <location>
        <begin position="782"/>
        <end position="1384"/>
    </location>
</feature>
<dbReference type="InterPro" id="IPR007607">
    <property type="entry name" value="BacA/B"/>
</dbReference>
<feature type="region of interest" description="Disordered" evidence="1">
    <location>
        <begin position="387"/>
        <end position="424"/>
    </location>
</feature>
<feature type="region of interest" description="Disordered" evidence="1">
    <location>
        <begin position="451"/>
        <end position="473"/>
    </location>
</feature>
<feature type="chain" id="PRO_5041673485" description="DUF6701 domain-containing protein" evidence="2">
    <location>
        <begin position="21"/>
        <end position="1385"/>
    </location>
</feature>
<evidence type="ECO:0000256" key="2">
    <source>
        <dbReference type="SAM" id="SignalP"/>
    </source>
</evidence>
<name>A0AA94EGG2_9GAMM</name>
<dbReference type="Pfam" id="PF04519">
    <property type="entry name" value="Bactofilin"/>
    <property type="match status" value="1"/>
</dbReference>
<accession>A0AA94EGG2</accession>
<proteinExistence type="predicted"/>
<keyword evidence="2" id="KW-0732">Signal</keyword>
<evidence type="ECO:0000259" key="3">
    <source>
        <dbReference type="Pfam" id="PF20419"/>
    </source>
</evidence>